<feature type="region of interest" description="Disordered" evidence="10">
    <location>
        <begin position="1"/>
        <end position="219"/>
    </location>
</feature>
<feature type="compositionally biased region" description="Low complexity" evidence="10">
    <location>
        <begin position="62"/>
        <end position="86"/>
    </location>
</feature>
<feature type="compositionally biased region" description="Polar residues" evidence="10">
    <location>
        <begin position="1167"/>
        <end position="1179"/>
    </location>
</feature>
<evidence type="ECO:0000256" key="9">
    <source>
        <dbReference type="ARBA" id="ARBA00023242"/>
    </source>
</evidence>
<evidence type="ECO:0000256" key="1">
    <source>
        <dbReference type="ARBA" id="ARBA00004123"/>
    </source>
</evidence>
<keyword evidence="13" id="KW-1185">Reference proteome</keyword>
<dbReference type="InterPro" id="IPR034078">
    <property type="entry name" value="NFX1_fam"/>
</dbReference>
<sequence length="1179" mass="127853">MSTPAVLISISFTPSTMSAPVSETQPSTGSRPPRSSRPRRRGRGPANRDGQQQRPAATGETQNQPAAQSQPVQPQPSSNKNQPDQPNDQRAPRGGRNREGRGRRQRNNGTPRRDQGPTGGNEGQSTRPEPRSRGMRARGFEAQLTRPDRSDDAALGGAGQNDNSLRADVPAFVPGAPPAEPQSGQPSESAPSAKGKGKAKQPRAPPQPPKVTTKSTAPDLATRIHEDISHNLYECPICCSELGRRSRVWSCELCWTVFHLSCVKKWSKNEGASAQRASAQENGQESSTPRAWRCPGCNLSHQNFPSNYSCWCEKEVDPRPLPGLPPHSCGQTCSRPRKGCPHPCDTTCHAGPCAPCTAMGPTQDCFCGLNSSTKRCQDTDYENGWSCGEICGELLPCGEHTCPLPCHEGLCGGCEVEVEARCYCGKLQTEMLCKSKDDEEDSRVVREDGSEEEWTGCFGCGETCNRPLDCGKHTCKKGCHPQDSQPAHCPRSPDVVLDCACGKTPLSEIPGYTPRTSCEDPILNCQKPCGKTLPCGHPCDKLCHTGPCGACLRQVSIKCQCGRTDNTTICHQGVNEPPMCPRQCKANLHCGRHTCTDRCCPGEQRANERQAARRKLRPHLRPAEEDIEAEHICTRVCGRTLKCGRHTCPELCHKGACNTCREAVFEEIACNCGRSVLYPPQPCGAKPPACSFPCERPKRCGHPQAAHSCHTDEENCPKCPFLTEKPCLCGKRVLKNVPCWLADARCGQICGQPLKCGSHFCRKDCHRPEDCEDATKPCTQACGKNKSICGHPCTEQCHAPYACSEKTPCSSKLTVTCGCGRLRQEKRCNAAKAVTIKGQVQSPQRNPELTPLACDDECTRLERNRSLAGALGIDINQTTTAQTITAENLPYSEETLNQYIKLAASAPLSTLQTYESNLHSLATADSSTRSFRFQPAKPTLRAFAHSLAADWGFVTESHDPEPHRHVFVLKPVAWTPPLFGTGSGSSIGIGGMSVRECVKLRERERAKEQESRRVAAIEAKAAREAAKAQASGGDGGWAQVASKSRGGSGASTRSGTPVQNSWVSKSIYSALDGDGSKKERLVLRSGVGAGKSLRAKTPAAEVVDNWEDAEEAEEKEEKEEEKEKQNQVEGDRVLEQETLSEDPGDHVGVEPVAESQSQPRDQPEDQVGQTEATTNEVEA</sequence>
<protein>
    <recommendedName>
        <fullName evidence="11">R3H domain-containing protein</fullName>
    </recommendedName>
</protein>
<feature type="compositionally biased region" description="Basic residues" evidence="10">
    <location>
        <begin position="34"/>
        <end position="43"/>
    </location>
</feature>
<feature type="compositionally biased region" description="Polar residues" evidence="10">
    <location>
        <begin position="49"/>
        <end position="61"/>
    </location>
</feature>
<feature type="compositionally biased region" description="Low complexity" evidence="10">
    <location>
        <begin position="1041"/>
        <end position="1056"/>
    </location>
</feature>
<dbReference type="SMART" id="SM00438">
    <property type="entry name" value="ZnF_NFX"/>
    <property type="match status" value="9"/>
</dbReference>
<reference evidence="12" key="1">
    <citation type="submission" date="2021-07" db="EMBL/GenBank/DDBJ databases">
        <authorList>
            <person name="Branca A.L. A."/>
        </authorList>
    </citation>
    <scope>NUCLEOTIDE SEQUENCE</scope>
</reference>
<evidence type="ECO:0000256" key="6">
    <source>
        <dbReference type="ARBA" id="ARBA00022833"/>
    </source>
</evidence>
<dbReference type="GO" id="GO:0000977">
    <property type="term" value="F:RNA polymerase II transcription regulatory region sequence-specific DNA binding"/>
    <property type="evidence" value="ECO:0007669"/>
    <property type="project" value="TreeGrafter"/>
</dbReference>
<comment type="similarity">
    <text evidence="2">Belongs to the NFX1 family.</text>
</comment>
<dbReference type="PANTHER" id="PTHR12360:SF12">
    <property type="entry name" value="TRANSCRIPTIONAL REPRESSOR NF-X1"/>
    <property type="match status" value="1"/>
</dbReference>
<feature type="domain" description="R3H" evidence="11">
    <location>
        <begin position="908"/>
        <end position="972"/>
    </location>
</feature>
<feature type="region of interest" description="Disordered" evidence="10">
    <location>
        <begin position="1026"/>
        <end position="1058"/>
    </location>
</feature>
<name>A0A9W4HTL9_PENOL</name>
<evidence type="ECO:0000256" key="10">
    <source>
        <dbReference type="SAM" id="MobiDB-lite"/>
    </source>
</evidence>
<dbReference type="EMBL" id="CAJVOS010000027">
    <property type="protein sequence ID" value="CAG8120716.1"/>
    <property type="molecule type" value="Genomic_DNA"/>
</dbReference>
<gene>
    <name evidence="12" type="ORF">POLS_LOCUS5222</name>
</gene>
<keyword evidence="9" id="KW-0539">Nucleus</keyword>
<keyword evidence="5" id="KW-0863">Zinc-finger</keyword>
<dbReference type="Gene3D" id="3.30.1370.50">
    <property type="entry name" value="R3H-like domain"/>
    <property type="match status" value="1"/>
</dbReference>
<dbReference type="CDD" id="cd16492">
    <property type="entry name" value="RING-CH-C4HC3_NFX1-like"/>
    <property type="match status" value="1"/>
</dbReference>
<organism evidence="12 13">
    <name type="scientific">Penicillium olsonii</name>
    <dbReference type="NCBI Taxonomy" id="99116"/>
    <lineage>
        <taxon>Eukaryota</taxon>
        <taxon>Fungi</taxon>
        <taxon>Dikarya</taxon>
        <taxon>Ascomycota</taxon>
        <taxon>Pezizomycotina</taxon>
        <taxon>Eurotiomycetes</taxon>
        <taxon>Eurotiomycetidae</taxon>
        <taxon>Eurotiales</taxon>
        <taxon>Aspergillaceae</taxon>
        <taxon>Penicillium</taxon>
    </lineage>
</organism>
<dbReference type="PROSITE" id="PS51061">
    <property type="entry name" value="R3H"/>
    <property type="match status" value="1"/>
</dbReference>
<dbReference type="PANTHER" id="PTHR12360">
    <property type="entry name" value="NUCLEAR TRANSCRIPTION FACTOR, X-BOX BINDING 1 NFX1"/>
    <property type="match status" value="1"/>
</dbReference>
<keyword evidence="8" id="KW-0804">Transcription</keyword>
<dbReference type="InterPro" id="IPR036867">
    <property type="entry name" value="R3H_dom_sf"/>
</dbReference>
<dbReference type="GO" id="GO:0005634">
    <property type="term" value="C:nucleus"/>
    <property type="evidence" value="ECO:0007669"/>
    <property type="project" value="UniProtKB-SubCell"/>
</dbReference>
<evidence type="ECO:0000256" key="3">
    <source>
        <dbReference type="ARBA" id="ARBA00022723"/>
    </source>
</evidence>
<dbReference type="InterPro" id="IPR001374">
    <property type="entry name" value="R3H_dom"/>
</dbReference>
<comment type="subcellular location">
    <subcellularLocation>
        <location evidence="1">Nucleus</location>
    </subcellularLocation>
</comment>
<evidence type="ECO:0000256" key="8">
    <source>
        <dbReference type="ARBA" id="ARBA00023163"/>
    </source>
</evidence>
<dbReference type="GO" id="GO:0000981">
    <property type="term" value="F:DNA-binding transcription factor activity, RNA polymerase II-specific"/>
    <property type="evidence" value="ECO:0007669"/>
    <property type="project" value="TreeGrafter"/>
</dbReference>
<comment type="caution">
    <text evidence="12">The sequence shown here is derived from an EMBL/GenBank/DDBJ whole genome shotgun (WGS) entry which is preliminary data.</text>
</comment>
<evidence type="ECO:0000259" key="11">
    <source>
        <dbReference type="PROSITE" id="PS51061"/>
    </source>
</evidence>
<feature type="region of interest" description="Disordered" evidence="10">
    <location>
        <begin position="1092"/>
        <end position="1179"/>
    </location>
</feature>
<keyword evidence="6" id="KW-0862">Zinc</keyword>
<dbReference type="SMART" id="SM00393">
    <property type="entry name" value="R3H"/>
    <property type="match status" value="1"/>
</dbReference>
<feature type="compositionally biased region" description="Polar residues" evidence="10">
    <location>
        <begin position="10"/>
        <end position="28"/>
    </location>
</feature>
<dbReference type="InterPro" id="IPR000967">
    <property type="entry name" value="Znf_NFX1"/>
</dbReference>
<evidence type="ECO:0000313" key="12">
    <source>
        <dbReference type="EMBL" id="CAG8120716.1"/>
    </source>
</evidence>
<keyword evidence="7" id="KW-0805">Transcription regulation</keyword>
<dbReference type="GO" id="GO:0000122">
    <property type="term" value="P:negative regulation of transcription by RNA polymerase II"/>
    <property type="evidence" value="ECO:0007669"/>
    <property type="project" value="TreeGrafter"/>
</dbReference>
<dbReference type="Pfam" id="PF01422">
    <property type="entry name" value="zf-NF-X1"/>
    <property type="match status" value="6"/>
</dbReference>
<evidence type="ECO:0000256" key="7">
    <source>
        <dbReference type="ARBA" id="ARBA00023015"/>
    </source>
</evidence>
<keyword evidence="4" id="KW-0677">Repeat</keyword>
<dbReference type="GO" id="GO:0008270">
    <property type="term" value="F:zinc ion binding"/>
    <property type="evidence" value="ECO:0007669"/>
    <property type="project" value="UniProtKB-KW"/>
</dbReference>
<feature type="compositionally biased region" description="Acidic residues" evidence="10">
    <location>
        <begin position="1104"/>
        <end position="1120"/>
    </location>
</feature>
<dbReference type="CDD" id="cd06008">
    <property type="entry name" value="NF-X1-zinc-finger"/>
    <property type="match status" value="6"/>
</dbReference>
<dbReference type="AlphaFoldDB" id="A0A9W4HTL9"/>
<evidence type="ECO:0000256" key="5">
    <source>
        <dbReference type="ARBA" id="ARBA00022771"/>
    </source>
</evidence>
<feature type="compositionally biased region" description="Basic and acidic residues" evidence="10">
    <location>
        <begin position="1121"/>
        <end position="1135"/>
    </location>
</feature>
<proteinExistence type="inferred from homology"/>
<keyword evidence="3" id="KW-0479">Metal-binding</keyword>
<dbReference type="SUPFAM" id="SSF82708">
    <property type="entry name" value="R3H domain"/>
    <property type="match status" value="1"/>
</dbReference>
<dbReference type="Proteomes" id="UP001153618">
    <property type="component" value="Unassembled WGS sequence"/>
</dbReference>
<evidence type="ECO:0000256" key="2">
    <source>
        <dbReference type="ARBA" id="ARBA00007269"/>
    </source>
</evidence>
<dbReference type="Pfam" id="PF01424">
    <property type="entry name" value="R3H"/>
    <property type="match status" value="1"/>
</dbReference>
<accession>A0A9W4HTL9</accession>
<evidence type="ECO:0000313" key="13">
    <source>
        <dbReference type="Proteomes" id="UP001153618"/>
    </source>
</evidence>
<evidence type="ECO:0000256" key="4">
    <source>
        <dbReference type="ARBA" id="ARBA00022737"/>
    </source>
</evidence>
<dbReference type="OrthoDB" id="6512771at2759"/>